<evidence type="ECO:0000313" key="2">
    <source>
        <dbReference type="Proteomes" id="UP000509742"/>
    </source>
</evidence>
<sequence>MVKPSLHVSRKFLAIFLIKPFLSGIKNIRGSPNNLMLKPKRFFKKLRTL</sequence>
<proteinExistence type="predicted"/>
<reference evidence="1 2" key="1">
    <citation type="submission" date="2020-04" db="EMBL/GenBank/DDBJ databases">
        <title>Genomic analysis of gastric non-Helicobacter pylori Helicobacters isolated in Japan.</title>
        <authorList>
            <person name="Suzuki M."/>
            <person name="Rimbara E."/>
        </authorList>
    </citation>
    <scope>NUCLEOTIDE SEQUENCE [LARGE SCALE GENOMIC DNA]</scope>
    <source>
        <strain evidence="1 2">NHP19-0020</strain>
        <plasmid evidence="1 2">pNHP190020_1</plasmid>
    </source>
</reference>
<keyword evidence="2" id="KW-1185">Reference proteome</keyword>
<dbReference type="Proteomes" id="UP000509742">
    <property type="component" value="Plasmid pNHP190020_1"/>
</dbReference>
<keyword evidence="1" id="KW-0614">Plasmid</keyword>
<organism evidence="1 2">
    <name type="scientific">Helicobacter suis</name>
    <dbReference type="NCBI Taxonomy" id="104628"/>
    <lineage>
        <taxon>Bacteria</taxon>
        <taxon>Pseudomonadati</taxon>
        <taxon>Campylobacterota</taxon>
        <taxon>Epsilonproteobacteria</taxon>
        <taxon>Campylobacterales</taxon>
        <taxon>Helicobacteraceae</taxon>
        <taxon>Helicobacter</taxon>
    </lineage>
</organism>
<name>A0ABM7L1V3_9HELI</name>
<geneLocation type="plasmid" evidence="1 2">
    <name>pNHP190020_1</name>
</geneLocation>
<dbReference type="EMBL" id="AP023037">
    <property type="protein sequence ID" value="BCD46767.1"/>
    <property type="molecule type" value="Genomic_DNA"/>
</dbReference>
<evidence type="ECO:0000313" key="1">
    <source>
        <dbReference type="EMBL" id="BCD46767.1"/>
    </source>
</evidence>
<gene>
    <name evidence="1" type="ORF">NHP190020_18060</name>
</gene>
<accession>A0ABM7L1V3</accession>
<protein>
    <submittedName>
        <fullName evidence="1">Uncharacterized protein</fullName>
    </submittedName>
</protein>